<reference evidence="1 2" key="1">
    <citation type="submission" date="2007-03" db="EMBL/GenBank/DDBJ databases">
        <authorList>
            <person name="Heidelberg J."/>
        </authorList>
    </citation>
    <scope>NUCLEOTIDE SEQUENCE [LARGE SCALE GENOMIC DNA]</scope>
    <source>
        <strain evidence="2">ATCC 39541 / Classical Ogawa 395 / O395</strain>
    </source>
</reference>
<organism evidence="1 2">
    <name type="scientific">Vibrio cholerae serotype O1 (strain ATCC 39541 / Classical Ogawa 395 / O395)</name>
    <dbReference type="NCBI Taxonomy" id="345073"/>
    <lineage>
        <taxon>Bacteria</taxon>
        <taxon>Pseudomonadati</taxon>
        <taxon>Pseudomonadota</taxon>
        <taxon>Gammaproteobacteria</taxon>
        <taxon>Vibrionales</taxon>
        <taxon>Vibrionaceae</taxon>
        <taxon>Vibrio</taxon>
    </lineage>
</organism>
<accession>A0A0H3AE93</accession>
<gene>
    <name evidence="1" type="ordered locus">VC0395_0046</name>
</gene>
<dbReference type="EMBL" id="CP000626">
    <property type="protein sequence ID" value="ABQ18552.1"/>
    <property type="molecule type" value="Genomic_DNA"/>
</dbReference>
<proteinExistence type="predicted"/>
<dbReference type="Proteomes" id="UP000000249">
    <property type="component" value="Chromosome 2"/>
</dbReference>
<dbReference type="KEGG" id="vco:VC0395_0046"/>
<protein>
    <submittedName>
        <fullName evidence="1">Uncharacterized protein</fullName>
    </submittedName>
</protein>
<dbReference type="PATRIC" id="fig|345073.21.peg.2844"/>
<dbReference type="AlphaFoldDB" id="A0A0H3AE93"/>
<evidence type="ECO:0000313" key="2">
    <source>
        <dbReference type="Proteomes" id="UP000000249"/>
    </source>
</evidence>
<sequence>MEQPCWLRSVNPITWFKYVNEDERTCLLPVTPSRLAKGLEKVHHDDCLFKKSEQDLM</sequence>
<dbReference type="KEGG" id="vcr:VC395_A0086"/>
<evidence type="ECO:0000313" key="1">
    <source>
        <dbReference type="EMBL" id="ABQ18552.1"/>
    </source>
</evidence>
<name>A0A0H3AE93_VIBC3</name>